<reference evidence="1" key="1">
    <citation type="submission" date="2023-10" db="EMBL/GenBank/DDBJ databases">
        <authorList>
            <person name="Rodriguez Cubillos JULIANA M."/>
            <person name="De Vega J."/>
        </authorList>
    </citation>
    <scope>NUCLEOTIDE SEQUENCE</scope>
</reference>
<name>A0ACB0JFE5_TRIPR</name>
<evidence type="ECO:0000313" key="1">
    <source>
        <dbReference type="EMBL" id="CAJ2643375.1"/>
    </source>
</evidence>
<dbReference type="Proteomes" id="UP001177021">
    <property type="component" value="Unassembled WGS sequence"/>
</dbReference>
<gene>
    <name evidence="1" type="ORF">MILVUS5_LOCUS12634</name>
</gene>
<accession>A0ACB0JFE5</accession>
<protein>
    <submittedName>
        <fullName evidence="1">Uncharacterized protein</fullName>
    </submittedName>
</protein>
<evidence type="ECO:0000313" key="2">
    <source>
        <dbReference type="Proteomes" id="UP001177021"/>
    </source>
</evidence>
<organism evidence="1 2">
    <name type="scientific">Trifolium pratense</name>
    <name type="common">Red clover</name>
    <dbReference type="NCBI Taxonomy" id="57577"/>
    <lineage>
        <taxon>Eukaryota</taxon>
        <taxon>Viridiplantae</taxon>
        <taxon>Streptophyta</taxon>
        <taxon>Embryophyta</taxon>
        <taxon>Tracheophyta</taxon>
        <taxon>Spermatophyta</taxon>
        <taxon>Magnoliopsida</taxon>
        <taxon>eudicotyledons</taxon>
        <taxon>Gunneridae</taxon>
        <taxon>Pentapetalae</taxon>
        <taxon>rosids</taxon>
        <taxon>fabids</taxon>
        <taxon>Fabales</taxon>
        <taxon>Fabaceae</taxon>
        <taxon>Papilionoideae</taxon>
        <taxon>50 kb inversion clade</taxon>
        <taxon>NPAAA clade</taxon>
        <taxon>Hologalegina</taxon>
        <taxon>IRL clade</taxon>
        <taxon>Trifolieae</taxon>
        <taxon>Trifolium</taxon>
    </lineage>
</organism>
<proteinExistence type="predicted"/>
<comment type="caution">
    <text evidence="1">The sequence shown here is derived from an EMBL/GenBank/DDBJ whole genome shotgun (WGS) entry which is preliminary data.</text>
</comment>
<sequence length="103" mass="12722">MYKQKSSPLILQLQRDVKKLKYLLRVHSNIVSKNVKQRWRSLFCNRKSLRRFQDDEKINRDNNMILQNRTVIYDYEDDDIDKRAEIFITNFRRQLSLERRVFA</sequence>
<dbReference type="EMBL" id="CASHSV030000034">
    <property type="protein sequence ID" value="CAJ2643375.1"/>
    <property type="molecule type" value="Genomic_DNA"/>
</dbReference>
<keyword evidence="2" id="KW-1185">Reference proteome</keyword>